<dbReference type="EMBL" id="UFWD01000001">
    <property type="protein sequence ID" value="SUY24972.1"/>
    <property type="molecule type" value="Genomic_DNA"/>
</dbReference>
<gene>
    <name evidence="1" type="ORF">NCTC13307_02560</name>
</gene>
<evidence type="ECO:0000313" key="1">
    <source>
        <dbReference type="EMBL" id="SUY24972.1"/>
    </source>
</evidence>
<dbReference type="AlphaFoldDB" id="A0A381IBH3"/>
<organism evidence="1">
    <name type="scientific">Clostridioides difficile</name>
    <name type="common">Peptoclostridium difficile</name>
    <dbReference type="NCBI Taxonomy" id="1496"/>
    <lineage>
        <taxon>Bacteria</taxon>
        <taxon>Bacillati</taxon>
        <taxon>Bacillota</taxon>
        <taxon>Clostridia</taxon>
        <taxon>Peptostreptococcales</taxon>
        <taxon>Peptostreptococcaceae</taxon>
        <taxon>Clostridioides</taxon>
    </lineage>
</organism>
<sequence>MKIMLKMQKKKIAKYARYIGCSDENLYVARVNAIYTFANA</sequence>
<reference evidence="1" key="1">
    <citation type="submission" date="2018-06" db="EMBL/GenBank/DDBJ databases">
        <authorList>
            <consortium name="Pathogen Informatics"/>
            <person name="Doyle S."/>
        </authorList>
    </citation>
    <scope>NUCLEOTIDE SEQUENCE</scope>
    <source>
        <strain evidence="1">NCTC13307</strain>
    </source>
</reference>
<proteinExistence type="predicted"/>
<name>A0A381IBH3_CLODI</name>
<protein>
    <submittedName>
        <fullName evidence="1">Uncharacterized protein</fullName>
    </submittedName>
</protein>
<accession>A0A381IBH3</accession>